<sequence length="196" mass="21538">MRKNFTVHKSNKCPGLDTSRLNLNALLGRQEWCAGSDYDIRAIAVESSQGQQRGATTQGIGYIGGSNNKPHTRTRCVGSGSREAVATVAAVANLAPKRGAVDATVGMRCGDSDMVDIATAVTGGGGGGWRRQRCSRSLEERRVSQKEIVKKVIFLTLDKLIHDNSRKHHRGYHTPAYERHFWRAPSWLWCTTTTIS</sequence>
<dbReference type="EMBL" id="CP039352">
    <property type="protein sequence ID" value="QCE03178.1"/>
    <property type="molecule type" value="Genomic_DNA"/>
</dbReference>
<dbReference type="AlphaFoldDB" id="A0A4D6MQ73"/>
<dbReference type="Proteomes" id="UP000501690">
    <property type="component" value="Linkage Group LG8"/>
</dbReference>
<protein>
    <submittedName>
        <fullName evidence="1">Uncharacterized protein</fullName>
    </submittedName>
</protein>
<evidence type="ECO:0000313" key="2">
    <source>
        <dbReference type="Proteomes" id="UP000501690"/>
    </source>
</evidence>
<gene>
    <name evidence="1" type="ORF">DEO72_LG8g1200</name>
</gene>
<reference evidence="1 2" key="1">
    <citation type="submission" date="2019-04" db="EMBL/GenBank/DDBJ databases">
        <title>An improved genome assembly and genetic linkage map for asparagus bean, Vigna unguiculata ssp. sesquipedialis.</title>
        <authorList>
            <person name="Xia Q."/>
            <person name="Zhang R."/>
            <person name="Dong Y."/>
        </authorList>
    </citation>
    <scope>NUCLEOTIDE SEQUENCE [LARGE SCALE GENOMIC DNA]</scope>
    <source>
        <tissue evidence="1">Leaf</tissue>
    </source>
</reference>
<accession>A0A4D6MQ73</accession>
<proteinExistence type="predicted"/>
<evidence type="ECO:0000313" key="1">
    <source>
        <dbReference type="EMBL" id="QCE03178.1"/>
    </source>
</evidence>
<organism evidence="1 2">
    <name type="scientific">Vigna unguiculata</name>
    <name type="common">Cowpea</name>
    <dbReference type="NCBI Taxonomy" id="3917"/>
    <lineage>
        <taxon>Eukaryota</taxon>
        <taxon>Viridiplantae</taxon>
        <taxon>Streptophyta</taxon>
        <taxon>Embryophyta</taxon>
        <taxon>Tracheophyta</taxon>
        <taxon>Spermatophyta</taxon>
        <taxon>Magnoliopsida</taxon>
        <taxon>eudicotyledons</taxon>
        <taxon>Gunneridae</taxon>
        <taxon>Pentapetalae</taxon>
        <taxon>rosids</taxon>
        <taxon>fabids</taxon>
        <taxon>Fabales</taxon>
        <taxon>Fabaceae</taxon>
        <taxon>Papilionoideae</taxon>
        <taxon>50 kb inversion clade</taxon>
        <taxon>NPAAA clade</taxon>
        <taxon>indigoferoid/millettioid clade</taxon>
        <taxon>Phaseoleae</taxon>
        <taxon>Vigna</taxon>
    </lineage>
</organism>
<name>A0A4D6MQ73_VIGUN</name>
<keyword evidence="2" id="KW-1185">Reference proteome</keyword>